<dbReference type="PANTHER" id="PTHR43798">
    <property type="entry name" value="MONOACYLGLYCEROL LIPASE"/>
    <property type="match status" value="1"/>
</dbReference>
<dbReference type="Proteomes" id="UP000242915">
    <property type="component" value="Unassembled WGS sequence"/>
</dbReference>
<dbReference type="InterPro" id="IPR050266">
    <property type="entry name" value="AB_hydrolase_sf"/>
</dbReference>
<sequence length="428" mass="47737">MRYRTDYNPTQLNNSPQTLMIGPWRLQYLAYATHSHDSRQPVLFIGGAFQSFRSFSHEVGELLADHPVILLDLPGQGGNLQPAGELSLEDLADLIAGFISELNLPAVMPIGLSYGSALAALFACRHPGKCYRLLLSGVAAFGRPGARLLLEESLHILEQGDIKLFAQGVVSGLINPLRIEETGISPTFQKALLRQLQRLSGSDIQRYQQNSRRLLDFQGFDAHPKCPTLIIAGEYDHFTQPWEHAHFAAACADAEFAIINNADHLAQLERRPSCSQLYLPFLQGRTLPMQCAGVRRIKSHSLLQLERRQEARTPPPQAQARLRSIDGREWHAEIVELGFFGGLLRTEYTQQLPVRGWQLLLQELEPQGILLVHQSTQGAAFIFTHADARASQALAHYIRRAYAYQGLTYGRERLSPSQALSRLAGPNL</sequence>
<keyword evidence="1" id="KW-0378">Hydrolase</keyword>
<dbReference type="GO" id="GO:0016020">
    <property type="term" value="C:membrane"/>
    <property type="evidence" value="ECO:0007669"/>
    <property type="project" value="TreeGrafter"/>
</dbReference>
<organism evidence="3 4">
    <name type="scientific">Pseudomonas segetis</name>
    <dbReference type="NCBI Taxonomy" id="298908"/>
    <lineage>
        <taxon>Bacteria</taxon>
        <taxon>Pseudomonadati</taxon>
        <taxon>Pseudomonadota</taxon>
        <taxon>Gammaproteobacteria</taxon>
        <taxon>Pseudomonadales</taxon>
        <taxon>Pseudomonadaceae</taxon>
        <taxon>Pseudomonas</taxon>
    </lineage>
</organism>
<dbReference type="AlphaFoldDB" id="A0A239H3L4"/>
<gene>
    <name evidence="3" type="ORF">SAMN05216255_3271</name>
</gene>
<keyword evidence="4" id="KW-1185">Reference proteome</keyword>
<accession>A0A239H3L4</accession>
<feature type="domain" description="AB hydrolase-1" evidence="2">
    <location>
        <begin position="42"/>
        <end position="270"/>
    </location>
</feature>
<dbReference type="EMBL" id="FZOG01000004">
    <property type="protein sequence ID" value="SNS75781.1"/>
    <property type="molecule type" value="Genomic_DNA"/>
</dbReference>
<dbReference type="InterPro" id="IPR029058">
    <property type="entry name" value="AB_hydrolase_fold"/>
</dbReference>
<dbReference type="PANTHER" id="PTHR43798:SF31">
    <property type="entry name" value="AB HYDROLASE SUPERFAMILY PROTEIN YCLE"/>
    <property type="match status" value="1"/>
</dbReference>
<proteinExistence type="predicted"/>
<dbReference type="GO" id="GO:0016787">
    <property type="term" value="F:hydrolase activity"/>
    <property type="evidence" value="ECO:0007669"/>
    <property type="project" value="UniProtKB-KW"/>
</dbReference>
<dbReference type="Pfam" id="PF12697">
    <property type="entry name" value="Abhydrolase_6"/>
    <property type="match status" value="1"/>
</dbReference>
<evidence type="ECO:0000259" key="2">
    <source>
        <dbReference type="Pfam" id="PF12697"/>
    </source>
</evidence>
<dbReference type="RefSeq" id="WP_089360542.1">
    <property type="nucleotide sequence ID" value="NZ_FZOG01000004.1"/>
</dbReference>
<evidence type="ECO:0000256" key="1">
    <source>
        <dbReference type="ARBA" id="ARBA00022801"/>
    </source>
</evidence>
<dbReference type="InterPro" id="IPR000073">
    <property type="entry name" value="AB_hydrolase_1"/>
</dbReference>
<evidence type="ECO:0000313" key="4">
    <source>
        <dbReference type="Proteomes" id="UP000242915"/>
    </source>
</evidence>
<dbReference type="SUPFAM" id="SSF53474">
    <property type="entry name" value="alpha/beta-Hydrolases"/>
    <property type="match status" value="1"/>
</dbReference>
<evidence type="ECO:0000313" key="3">
    <source>
        <dbReference type="EMBL" id="SNS75781.1"/>
    </source>
</evidence>
<protein>
    <submittedName>
        <fullName evidence="3">Pimeloyl-ACP methyl ester carboxylesterase</fullName>
    </submittedName>
</protein>
<name>A0A239H3L4_9PSED</name>
<reference evidence="4" key="1">
    <citation type="submission" date="2017-06" db="EMBL/GenBank/DDBJ databases">
        <authorList>
            <person name="Varghese N."/>
            <person name="Submissions S."/>
        </authorList>
    </citation>
    <scope>NUCLEOTIDE SEQUENCE [LARGE SCALE GENOMIC DNA]</scope>
    <source>
        <strain evidence="4">CIP 108523</strain>
    </source>
</reference>
<dbReference type="Gene3D" id="3.40.50.1820">
    <property type="entry name" value="alpha/beta hydrolase"/>
    <property type="match status" value="1"/>
</dbReference>